<protein>
    <submittedName>
        <fullName evidence="9">Peptide ABC transporter permease</fullName>
    </submittedName>
</protein>
<feature type="transmembrane region" description="Helical" evidence="7">
    <location>
        <begin position="211"/>
        <end position="230"/>
    </location>
</feature>
<keyword evidence="3" id="KW-1003">Cell membrane</keyword>
<dbReference type="PANTHER" id="PTHR30465">
    <property type="entry name" value="INNER MEMBRANE ABC TRANSPORTER"/>
    <property type="match status" value="1"/>
</dbReference>
<keyword evidence="5 7" id="KW-1133">Transmembrane helix</keyword>
<dbReference type="GeneID" id="25152439"/>
<dbReference type="Pfam" id="PF00528">
    <property type="entry name" value="BPD_transp_1"/>
    <property type="match status" value="1"/>
</dbReference>
<keyword evidence="10" id="KW-1185">Reference proteome</keyword>
<evidence type="ECO:0000256" key="4">
    <source>
        <dbReference type="ARBA" id="ARBA00022692"/>
    </source>
</evidence>
<evidence type="ECO:0000313" key="10">
    <source>
        <dbReference type="Proteomes" id="UP000029980"/>
    </source>
</evidence>
<accession>A0A097QSF9</accession>
<reference evidence="9 10" key="1">
    <citation type="journal article" date="2015" name="Int. J. Syst. Evol. Microbiol.">
        <title>Thermococcus eurythermalis sp. nov., a conditional piezophilic hyperthermophilic archaeon with a wide temperature range isolated from an oil-immersed chimney in the Guaymas Basin.</title>
        <authorList>
            <person name="Zhao W."/>
            <person name="Zeng X."/>
            <person name="Xiao X."/>
        </authorList>
    </citation>
    <scope>NUCLEOTIDE SEQUENCE [LARGE SCALE GENOMIC DNA]</scope>
    <source>
        <strain evidence="9 10">A501</strain>
    </source>
</reference>
<evidence type="ECO:0000256" key="2">
    <source>
        <dbReference type="ARBA" id="ARBA00022448"/>
    </source>
</evidence>
<dbReference type="PANTHER" id="PTHR30465:SF45">
    <property type="entry name" value="BINDING-PROTEIN-DEPENDENT TRANSPORT SYSTEMS INNER MEMBRANE COMPONENT"/>
    <property type="match status" value="1"/>
</dbReference>
<feature type="transmembrane region" description="Helical" evidence="7">
    <location>
        <begin position="156"/>
        <end position="181"/>
    </location>
</feature>
<dbReference type="KEGG" id="teu:TEU_03190"/>
<dbReference type="InterPro" id="IPR035906">
    <property type="entry name" value="MetI-like_sf"/>
</dbReference>
<dbReference type="GO" id="GO:0005886">
    <property type="term" value="C:plasma membrane"/>
    <property type="evidence" value="ECO:0007669"/>
    <property type="project" value="UniProtKB-SubCell"/>
</dbReference>
<feature type="transmembrane region" description="Helical" evidence="7">
    <location>
        <begin position="125"/>
        <end position="144"/>
    </location>
</feature>
<comment type="subcellular location">
    <subcellularLocation>
        <location evidence="1 7">Cell membrane</location>
        <topology evidence="1 7">Multi-pass membrane protein</topology>
    </subcellularLocation>
</comment>
<evidence type="ECO:0000256" key="3">
    <source>
        <dbReference type="ARBA" id="ARBA00022475"/>
    </source>
</evidence>
<dbReference type="HOGENOM" id="CLU_036879_1_0_2"/>
<feature type="domain" description="ABC transmembrane type-1" evidence="8">
    <location>
        <begin position="121"/>
        <end position="334"/>
    </location>
</feature>
<feature type="transmembrane region" description="Helical" evidence="7">
    <location>
        <begin position="7"/>
        <end position="30"/>
    </location>
</feature>
<evidence type="ECO:0000259" key="8">
    <source>
        <dbReference type="PROSITE" id="PS50928"/>
    </source>
</evidence>
<dbReference type="SUPFAM" id="SSF161098">
    <property type="entry name" value="MetI-like"/>
    <property type="match status" value="1"/>
</dbReference>
<organism evidence="9 10">
    <name type="scientific">Thermococcus eurythermalis</name>
    <dbReference type="NCBI Taxonomy" id="1505907"/>
    <lineage>
        <taxon>Archaea</taxon>
        <taxon>Methanobacteriati</taxon>
        <taxon>Methanobacteriota</taxon>
        <taxon>Thermococci</taxon>
        <taxon>Thermococcales</taxon>
        <taxon>Thermococcaceae</taxon>
        <taxon>Thermococcus</taxon>
    </lineage>
</organism>
<evidence type="ECO:0000256" key="1">
    <source>
        <dbReference type="ARBA" id="ARBA00004651"/>
    </source>
</evidence>
<dbReference type="STRING" id="1505907.TEU_03190"/>
<dbReference type="CDD" id="cd06261">
    <property type="entry name" value="TM_PBP2"/>
    <property type="match status" value="1"/>
</dbReference>
<name>A0A097QSF9_9EURY</name>
<dbReference type="EMBL" id="CP008887">
    <property type="protein sequence ID" value="AIU69430.1"/>
    <property type="molecule type" value="Genomic_DNA"/>
</dbReference>
<comment type="similarity">
    <text evidence="7">Belongs to the binding-protein-dependent transport system permease family.</text>
</comment>
<keyword evidence="2 7" id="KW-0813">Transport</keyword>
<sequence length="349" mass="39310">MGFGKYLVIRILNALIVLTIVTLVMSALFVKVAEKDLQETIIQRVNAEFQALQQKGQTPEDPDAWRAQRLEYYRSMYHLDKPYWWRVQYYFKRTLTFDFGKTKNPVFGSEKDVVAILKTAIPRTIQLFTTAQIIIIVLGILLGVKAAQMVGSLFDRALSIIALIMSSIPMWWFGMIMLLVFSFKLGWFPSRAIPDPNLTGWAHIADILKRMTLPVLTIVIVSFGAWAWVIRNIMIGTMQEDFIMAARAKGIPERKVIYGHALRAAAPPVVTMIIFSLLGSLGGAIITESVFTWPGMGRVYWIAIETNETNLIMGLTFVNVLLYLAGVIIADLAYGFLDPRVKVGASEHM</sequence>
<dbReference type="PROSITE" id="PS50928">
    <property type="entry name" value="ABC_TM1"/>
    <property type="match status" value="1"/>
</dbReference>
<dbReference type="Gene3D" id="1.10.3720.10">
    <property type="entry name" value="MetI-like"/>
    <property type="match status" value="1"/>
</dbReference>
<feature type="transmembrane region" description="Helical" evidence="7">
    <location>
        <begin position="269"/>
        <end position="291"/>
    </location>
</feature>
<proteinExistence type="inferred from homology"/>
<dbReference type="AlphaFoldDB" id="A0A097QSF9"/>
<dbReference type="InterPro" id="IPR000515">
    <property type="entry name" value="MetI-like"/>
</dbReference>
<evidence type="ECO:0000256" key="5">
    <source>
        <dbReference type="ARBA" id="ARBA00022989"/>
    </source>
</evidence>
<dbReference type="OrthoDB" id="44105at2157"/>
<dbReference type="RefSeq" id="WP_050002407.1">
    <property type="nucleotide sequence ID" value="NZ_CP008887.1"/>
</dbReference>
<dbReference type="GO" id="GO:0055085">
    <property type="term" value="P:transmembrane transport"/>
    <property type="evidence" value="ECO:0007669"/>
    <property type="project" value="InterPro"/>
</dbReference>
<evidence type="ECO:0000256" key="7">
    <source>
        <dbReference type="RuleBase" id="RU363032"/>
    </source>
</evidence>
<keyword evidence="6 7" id="KW-0472">Membrane</keyword>
<evidence type="ECO:0000313" key="9">
    <source>
        <dbReference type="EMBL" id="AIU69430.1"/>
    </source>
</evidence>
<gene>
    <name evidence="9" type="ORF">TEU_03190</name>
</gene>
<keyword evidence="4 7" id="KW-0812">Transmembrane</keyword>
<dbReference type="Proteomes" id="UP000029980">
    <property type="component" value="Chromosome"/>
</dbReference>
<evidence type="ECO:0000256" key="6">
    <source>
        <dbReference type="ARBA" id="ARBA00023136"/>
    </source>
</evidence>
<feature type="transmembrane region" description="Helical" evidence="7">
    <location>
        <begin position="311"/>
        <end position="337"/>
    </location>
</feature>